<dbReference type="EMBL" id="JAGSXJ010000053">
    <property type="protein sequence ID" value="KAH6661479.1"/>
    <property type="molecule type" value="Genomic_DNA"/>
</dbReference>
<comment type="caution">
    <text evidence="2">The sequence shown here is derived from an EMBL/GenBank/DDBJ whole genome shotgun (WGS) entry which is preliminary data.</text>
</comment>
<dbReference type="Proteomes" id="UP000770015">
    <property type="component" value="Unassembled WGS sequence"/>
</dbReference>
<feature type="compositionally biased region" description="Low complexity" evidence="1">
    <location>
        <begin position="15"/>
        <end position="43"/>
    </location>
</feature>
<name>A0A9P8V0C7_9PEZI</name>
<dbReference type="InterPro" id="IPR036397">
    <property type="entry name" value="RNaseH_sf"/>
</dbReference>
<dbReference type="Gene3D" id="3.30.420.10">
    <property type="entry name" value="Ribonuclease H-like superfamily/Ribonuclease H"/>
    <property type="match status" value="1"/>
</dbReference>
<dbReference type="OrthoDB" id="4850545at2759"/>
<gene>
    <name evidence="2" type="ORF">F5X68DRAFT_266345</name>
</gene>
<sequence length="910" mass="100047">MPNTTDEITVQPRGDSAADPPEPSSASADSGSPSPPRATATRPEAPFAIPERYRSKVDPETWGDIGIIPAAATQGQLAAEVVFLMELWQRAGLKARALWDRAKNDLEEWEDGDLNRLPPAVLKDLYTNLQANGVWLPPKAGTNRIRQSTSIAAALTGPYRVWKQEDITAVASESQTFEVNTADKTFIHEITRPTRTITLSTIGQSSAPATPRVEPPATPQLRPAAPTTPLPRRPPRPATLSYIPPEARQSFVPLDPVEPWPHRTQGPCPPTSSPIRQPPSEPYFKEQSESQAAPPLDPSMPTPKANADLAKMYDDSMKFSGDLYDVLQAKLAIFKDACRRVGITPQQYPGAFPTMLKGRAREYYYQHICPLGPLPLDTMLQKMRNKFETQETHHVYLAKWRETTLTKVRTDNPSKTTPECLETLIERLDQLALALGYTTEAPAGGLRMHLLNACQGHPSCKLALYSPATTYEGVIAQLRAAVATEEATAPYQSVAHWTDRTFNGDGRRARYGTKTPLDPGPTTGRAFPRDRPRLPQSPRKCYVYGIREAKGQNATPTALTAFLTWYEGPEPDRKDEALEAYLAAHEGLSPATSDNDEDPYIADEEVDGGVYFTSTYFPTPFNSNELATALGDNAVTHALTKGTPGNDPYLEDLPGGPAEPPSAFMLKGRYEALTFQGIIPDTGAAQLSTAGHAQFRALQRSHGVSLDASKAGKGQVRFGPGPPVESLGTTTVPTPLGDLTFHVIPTPTPFLLCLQDIDAHSIIFDNLANELRQGDRRVPVFHVKALEDIQRFCNHCQLHAAAPHRFKFTLHDDHQFNYEVIVDIFYLEGNSPVLHVVDEATSFNAARFLPSISAKATWAALRLCWIDVYQGPPDWIVTDAGKQFHATEFHQAARTLGISIKEMPILALNY</sequence>
<organism evidence="2 3">
    <name type="scientific">Plectosphaerella plurivora</name>
    <dbReference type="NCBI Taxonomy" id="936078"/>
    <lineage>
        <taxon>Eukaryota</taxon>
        <taxon>Fungi</taxon>
        <taxon>Dikarya</taxon>
        <taxon>Ascomycota</taxon>
        <taxon>Pezizomycotina</taxon>
        <taxon>Sordariomycetes</taxon>
        <taxon>Hypocreomycetidae</taxon>
        <taxon>Glomerellales</taxon>
        <taxon>Plectosphaerellaceae</taxon>
        <taxon>Plectosphaerella</taxon>
    </lineage>
</organism>
<feature type="region of interest" description="Disordered" evidence="1">
    <location>
        <begin position="203"/>
        <end position="301"/>
    </location>
</feature>
<accession>A0A9P8V0C7</accession>
<proteinExistence type="predicted"/>
<keyword evidence="3" id="KW-1185">Reference proteome</keyword>
<reference evidence="2" key="1">
    <citation type="journal article" date="2021" name="Nat. Commun.">
        <title>Genetic determinants of endophytism in the Arabidopsis root mycobiome.</title>
        <authorList>
            <person name="Mesny F."/>
            <person name="Miyauchi S."/>
            <person name="Thiergart T."/>
            <person name="Pickel B."/>
            <person name="Atanasova L."/>
            <person name="Karlsson M."/>
            <person name="Huettel B."/>
            <person name="Barry K.W."/>
            <person name="Haridas S."/>
            <person name="Chen C."/>
            <person name="Bauer D."/>
            <person name="Andreopoulos W."/>
            <person name="Pangilinan J."/>
            <person name="LaButti K."/>
            <person name="Riley R."/>
            <person name="Lipzen A."/>
            <person name="Clum A."/>
            <person name="Drula E."/>
            <person name="Henrissat B."/>
            <person name="Kohler A."/>
            <person name="Grigoriev I.V."/>
            <person name="Martin F.M."/>
            <person name="Hacquard S."/>
        </authorList>
    </citation>
    <scope>NUCLEOTIDE SEQUENCE</scope>
    <source>
        <strain evidence="2">MPI-SDFR-AT-0117</strain>
    </source>
</reference>
<dbReference type="SUPFAM" id="SSF53098">
    <property type="entry name" value="Ribonuclease H-like"/>
    <property type="match status" value="1"/>
</dbReference>
<dbReference type="InterPro" id="IPR012337">
    <property type="entry name" value="RNaseH-like_sf"/>
</dbReference>
<feature type="compositionally biased region" description="Pro residues" evidence="1">
    <location>
        <begin position="267"/>
        <end position="281"/>
    </location>
</feature>
<evidence type="ECO:0000256" key="1">
    <source>
        <dbReference type="SAM" id="MobiDB-lite"/>
    </source>
</evidence>
<dbReference type="AlphaFoldDB" id="A0A9P8V0C7"/>
<feature type="region of interest" description="Disordered" evidence="1">
    <location>
        <begin position="1"/>
        <end position="54"/>
    </location>
</feature>
<protein>
    <recommendedName>
        <fullName evidence="4">Integrase catalytic domain-containing protein</fullName>
    </recommendedName>
</protein>
<dbReference type="GO" id="GO:0003676">
    <property type="term" value="F:nucleic acid binding"/>
    <property type="evidence" value="ECO:0007669"/>
    <property type="project" value="InterPro"/>
</dbReference>
<feature type="region of interest" description="Disordered" evidence="1">
    <location>
        <begin position="505"/>
        <end position="535"/>
    </location>
</feature>
<evidence type="ECO:0000313" key="2">
    <source>
        <dbReference type="EMBL" id="KAH6661479.1"/>
    </source>
</evidence>
<evidence type="ECO:0000313" key="3">
    <source>
        <dbReference type="Proteomes" id="UP000770015"/>
    </source>
</evidence>
<evidence type="ECO:0008006" key="4">
    <source>
        <dbReference type="Google" id="ProtNLM"/>
    </source>
</evidence>